<sequence>MSQGMGLDPADWAMWREVTSMRSQVDRALEQRLQRDAGISAADFDVLRSLADAEGRRLRAGALAEVLGWEKSRISHQVRRMAERGLVERADCPTDLRGTWVVLTDAGADAFAAASCGYVETLDAAVFSKIDPDDKRALRRVAVSVTDGLLAPDVQPSPTR</sequence>
<dbReference type="RefSeq" id="WP_119483510.1">
    <property type="nucleotide sequence ID" value="NZ_QXTG01000003.1"/>
</dbReference>
<organism evidence="2 3">
    <name type="scientific">Amnibacterium setariae</name>
    <dbReference type="NCBI Taxonomy" id="2306585"/>
    <lineage>
        <taxon>Bacteria</taxon>
        <taxon>Bacillati</taxon>
        <taxon>Actinomycetota</taxon>
        <taxon>Actinomycetes</taxon>
        <taxon>Micrococcales</taxon>
        <taxon>Microbacteriaceae</taxon>
        <taxon>Amnibacterium</taxon>
    </lineage>
</organism>
<protein>
    <submittedName>
        <fullName evidence="2">MarR family transcriptional regulator</fullName>
    </submittedName>
</protein>
<evidence type="ECO:0000313" key="2">
    <source>
        <dbReference type="EMBL" id="RIX26435.1"/>
    </source>
</evidence>
<reference evidence="3" key="1">
    <citation type="submission" date="2018-09" db="EMBL/GenBank/DDBJ databases">
        <authorList>
            <person name="Kim I."/>
        </authorList>
    </citation>
    <scope>NUCLEOTIDE SEQUENCE [LARGE SCALE GENOMIC DNA]</scope>
    <source>
        <strain evidence="3">DD4a</strain>
    </source>
</reference>
<dbReference type="InterPro" id="IPR039422">
    <property type="entry name" value="MarR/SlyA-like"/>
</dbReference>
<evidence type="ECO:0000313" key="3">
    <source>
        <dbReference type="Proteomes" id="UP000265742"/>
    </source>
</evidence>
<comment type="caution">
    <text evidence="2">The sequence shown here is derived from an EMBL/GenBank/DDBJ whole genome shotgun (WGS) entry which is preliminary data.</text>
</comment>
<dbReference type="GO" id="GO:0006950">
    <property type="term" value="P:response to stress"/>
    <property type="evidence" value="ECO:0007669"/>
    <property type="project" value="TreeGrafter"/>
</dbReference>
<dbReference type="PANTHER" id="PTHR33164:SF99">
    <property type="entry name" value="MARR FAMILY REGULATORY PROTEIN"/>
    <property type="match status" value="1"/>
</dbReference>
<dbReference type="PROSITE" id="PS50995">
    <property type="entry name" value="HTH_MARR_2"/>
    <property type="match status" value="1"/>
</dbReference>
<evidence type="ECO:0000259" key="1">
    <source>
        <dbReference type="PROSITE" id="PS50995"/>
    </source>
</evidence>
<dbReference type="SMART" id="SM00347">
    <property type="entry name" value="HTH_MARR"/>
    <property type="match status" value="1"/>
</dbReference>
<dbReference type="InterPro" id="IPR036388">
    <property type="entry name" value="WH-like_DNA-bd_sf"/>
</dbReference>
<dbReference type="PANTHER" id="PTHR33164">
    <property type="entry name" value="TRANSCRIPTIONAL REGULATOR, MARR FAMILY"/>
    <property type="match status" value="1"/>
</dbReference>
<gene>
    <name evidence="2" type="ORF">D1781_15950</name>
</gene>
<dbReference type="EMBL" id="QXTG01000003">
    <property type="protein sequence ID" value="RIX26435.1"/>
    <property type="molecule type" value="Genomic_DNA"/>
</dbReference>
<dbReference type="InterPro" id="IPR036390">
    <property type="entry name" value="WH_DNA-bd_sf"/>
</dbReference>
<dbReference type="AlphaFoldDB" id="A0A3A1TRW8"/>
<accession>A0A3A1TRW8</accession>
<dbReference type="OrthoDB" id="8635520at2"/>
<dbReference type="SUPFAM" id="SSF46785">
    <property type="entry name" value="Winged helix' DNA-binding domain"/>
    <property type="match status" value="1"/>
</dbReference>
<dbReference type="InterPro" id="IPR000835">
    <property type="entry name" value="HTH_MarR-typ"/>
</dbReference>
<dbReference type="Proteomes" id="UP000265742">
    <property type="component" value="Unassembled WGS sequence"/>
</dbReference>
<dbReference type="GO" id="GO:0003700">
    <property type="term" value="F:DNA-binding transcription factor activity"/>
    <property type="evidence" value="ECO:0007669"/>
    <property type="project" value="InterPro"/>
</dbReference>
<name>A0A3A1TRW8_9MICO</name>
<proteinExistence type="predicted"/>
<feature type="domain" description="HTH marR-type" evidence="1">
    <location>
        <begin position="1"/>
        <end position="147"/>
    </location>
</feature>
<keyword evidence="3" id="KW-1185">Reference proteome</keyword>
<dbReference type="Gene3D" id="1.10.10.10">
    <property type="entry name" value="Winged helix-like DNA-binding domain superfamily/Winged helix DNA-binding domain"/>
    <property type="match status" value="1"/>
</dbReference>
<dbReference type="Pfam" id="PF12802">
    <property type="entry name" value="MarR_2"/>
    <property type="match status" value="1"/>
</dbReference>